<dbReference type="CDD" id="cd00063">
    <property type="entry name" value="FN3"/>
    <property type="match status" value="3"/>
</dbReference>
<dbReference type="SMART" id="SM00060">
    <property type="entry name" value="FN3"/>
    <property type="match status" value="3"/>
</dbReference>
<sequence>GEEMKRKYLLLVFLISLTLVLSGCLKKVAPGAPSNLIAIAISYSQIDLTWQDNSPDETGFYIYRKNTNSYSNIANIEANTTSYNDNGLSPGTTYSYKVTAYNNGGESESSNEVTIATPGEPTTPSAPSNLAGQAISFSEIDLTWQDNSTNEEGFYVYRKTTDDYSIIATMEANATSYNNSNLNPQTAYSYKITAYNDIGESGFSNALRVHTPAEPLEPPSNVMAEAVTYKQINLTWQDNSDDEDHFRIDSDFGLGPGNNQFLVNVPANTTHYEDRNLQPMTEYKYFVIAERNGERACSERFWATTPSPIRVYYHEIWSLSENLVRVNVGLISEANEVCRVEATVSVTNYSWEIVGSVEETFEGLVRGDNWFVIEVPVTEWSVKYYAETEITGVEIEY</sequence>
<evidence type="ECO:0000313" key="3">
    <source>
        <dbReference type="EMBL" id="KKK99036.1"/>
    </source>
</evidence>
<comment type="caution">
    <text evidence="3">The sequence shown here is derived from an EMBL/GenBank/DDBJ whole genome shotgun (WGS) entry which is preliminary data.</text>
</comment>
<dbReference type="InterPro" id="IPR013783">
    <property type="entry name" value="Ig-like_fold"/>
</dbReference>
<dbReference type="InterPro" id="IPR036116">
    <property type="entry name" value="FN3_sf"/>
</dbReference>
<dbReference type="PANTHER" id="PTHR46957:SF3">
    <property type="entry name" value="CYTOKINE RECEPTOR"/>
    <property type="match status" value="1"/>
</dbReference>
<dbReference type="InterPro" id="IPR050713">
    <property type="entry name" value="RTP_Phos/Ushers"/>
</dbReference>
<reference evidence="3" key="1">
    <citation type="journal article" date="2015" name="Nature">
        <title>Complex archaea that bridge the gap between prokaryotes and eukaryotes.</title>
        <authorList>
            <person name="Spang A."/>
            <person name="Saw J.H."/>
            <person name="Jorgensen S.L."/>
            <person name="Zaremba-Niedzwiedzka K."/>
            <person name="Martijn J."/>
            <person name="Lind A.E."/>
            <person name="van Eijk R."/>
            <person name="Schleper C."/>
            <person name="Guy L."/>
            <person name="Ettema T.J."/>
        </authorList>
    </citation>
    <scope>NUCLEOTIDE SEQUENCE</scope>
</reference>
<feature type="region of interest" description="Disordered" evidence="1">
    <location>
        <begin position="104"/>
        <end position="128"/>
    </location>
</feature>
<name>A0A0F9CR15_9ZZZZ</name>
<evidence type="ECO:0000259" key="2">
    <source>
        <dbReference type="PROSITE" id="PS50853"/>
    </source>
</evidence>
<dbReference type="InterPro" id="IPR003961">
    <property type="entry name" value="FN3_dom"/>
</dbReference>
<dbReference type="EMBL" id="LAZR01045366">
    <property type="protein sequence ID" value="KKK99036.1"/>
    <property type="molecule type" value="Genomic_DNA"/>
</dbReference>
<dbReference type="PROSITE" id="PS50853">
    <property type="entry name" value="FN3"/>
    <property type="match status" value="3"/>
</dbReference>
<accession>A0A0F9CR15</accession>
<dbReference type="PANTHER" id="PTHR46957">
    <property type="entry name" value="CYTOKINE RECEPTOR"/>
    <property type="match status" value="1"/>
</dbReference>
<feature type="domain" description="Fibronectin type-III" evidence="2">
    <location>
        <begin position="218"/>
        <end position="308"/>
    </location>
</feature>
<dbReference type="Gene3D" id="2.60.40.10">
    <property type="entry name" value="Immunoglobulins"/>
    <property type="match status" value="3"/>
</dbReference>
<protein>
    <recommendedName>
        <fullName evidence="2">Fibronectin type-III domain-containing protein</fullName>
    </recommendedName>
</protein>
<organism evidence="3">
    <name type="scientific">marine sediment metagenome</name>
    <dbReference type="NCBI Taxonomy" id="412755"/>
    <lineage>
        <taxon>unclassified sequences</taxon>
        <taxon>metagenomes</taxon>
        <taxon>ecological metagenomes</taxon>
    </lineage>
</organism>
<dbReference type="GO" id="GO:0016020">
    <property type="term" value="C:membrane"/>
    <property type="evidence" value="ECO:0007669"/>
    <property type="project" value="UniProtKB-SubCell"/>
</dbReference>
<proteinExistence type="predicted"/>
<feature type="domain" description="Fibronectin type-III" evidence="2">
    <location>
        <begin position="126"/>
        <end position="214"/>
    </location>
</feature>
<dbReference type="Pfam" id="PF00041">
    <property type="entry name" value="fn3"/>
    <property type="match status" value="2"/>
</dbReference>
<evidence type="ECO:0000256" key="1">
    <source>
        <dbReference type="SAM" id="MobiDB-lite"/>
    </source>
</evidence>
<feature type="non-terminal residue" evidence="3">
    <location>
        <position position="1"/>
    </location>
</feature>
<feature type="domain" description="Fibronectin type-III" evidence="2">
    <location>
        <begin position="32"/>
        <end position="120"/>
    </location>
</feature>
<gene>
    <name evidence="3" type="ORF">LCGC14_2636760</name>
</gene>
<dbReference type="AlphaFoldDB" id="A0A0F9CR15"/>
<dbReference type="SUPFAM" id="SSF49265">
    <property type="entry name" value="Fibronectin type III"/>
    <property type="match status" value="2"/>
</dbReference>